<dbReference type="AlphaFoldDB" id="D1CHR8"/>
<keyword evidence="3 6" id="KW-0326">Glycosidase</keyword>
<evidence type="ECO:0000256" key="1">
    <source>
        <dbReference type="ARBA" id="ARBA00009865"/>
    </source>
</evidence>
<dbReference type="SUPFAM" id="SSF75005">
    <property type="entry name" value="Arabinanase/levansucrase/invertase"/>
    <property type="match status" value="1"/>
</dbReference>
<evidence type="ECO:0000256" key="4">
    <source>
        <dbReference type="PIRSR" id="PIRSR606710-1"/>
    </source>
</evidence>
<dbReference type="Gene3D" id="2.115.10.20">
    <property type="entry name" value="Glycosyl hydrolase domain, family 43"/>
    <property type="match status" value="1"/>
</dbReference>
<dbReference type="InterPro" id="IPR006710">
    <property type="entry name" value="Glyco_hydro_43"/>
</dbReference>
<evidence type="ECO:0000256" key="2">
    <source>
        <dbReference type="ARBA" id="ARBA00022801"/>
    </source>
</evidence>
<dbReference type="CDD" id="cd08999">
    <property type="entry name" value="GH43_ABN-like"/>
    <property type="match status" value="1"/>
</dbReference>
<feature type="active site" description="Proton donor" evidence="4">
    <location>
        <position position="190"/>
    </location>
</feature>
<feature type="site" description="Important for catalytic activity, responsible for pKa modulation of the active site Glu and correct orientation of both the proton donor and substrate" evidence="5">
    <location>
        <position position="130"/>
    </location>
</feature>
<dbReference type="PANTHER" id="PTHR42812:SF5">
    <property type="entry name" value="ENDO-ARABINASE"/>
    <property type="match status" value="1"/>
</dbReference>
<accession>D1CHR8</accession>
<name>D1CHR8_THET1</name>
<dbReference type="GO" id="GO:0004553">
    <property type="term" value="F:hydrolase activity, hydrolyzing O-glycosyl compounds"/>
    <property type="evidence" value="ECO:0007669"/>
    <property type="project" value="InterPro"/>
</dbReference>
<dbReference type="GO" id="GO:0005975">
    <property type="term" value="P:carbohydrate metabolic process"/>
    <property type="evidence" value="ECO:0007669"/>
    <property type="project" value="InterPro"/>
</dbReference>
<protein>
    <submittedName>
        <fullName evidence="7">Glycoside hydrolase family 43</fullName>
    </submittedName>
</protein>
<proteinExistence type="inferred from homology"/>
<dbReference type="Pfam" id="PF04616">
    <property type="entry name" value="Glyco_hydro_43"/>
    <property type="match status" value="1"/>
</dbReference>
<dbReference type="RefSeq" id="WP_012876320.1">
    <property type="nucleotide sequence ID" value="NC_013526.1"/>
</dbReference>
<dbReference type="CAZy" id="GH43">
    <property type="family name" value="Glycoside Hydrolase Family 43"/>
</dbReference>
<evidence type="ECO:0000256" key="6">
    <source>
        <dbReference type="RuleBase" id="RU361187"/>
    </source>
</evidence>
<sequence length="306" mass="34519">MGTPTGTFTNPVYDSNFPDPFVLKEGDTYYAFSTTSGGKHYPTLISKDLVHWEEGPDAMPKMAEWTAGNTWAPEVLKLRNGLYLMYYTAEWIDVGLQCIGIAESRRPLGPYVDRSKKPFICQQEEGGAIDADPFRDDDGSLYLYWKNDGNRIGINTYIYGVRLSPDGRRMVGKPKRLLAGEPNWEINWIEAPFMWKHEGRYYLFYSANAYNTSDYAVGYATCQSPLGPCKKAPENPILRSRCDAAGPGHNSITVDKQGRPWFVYHAWHPDAIGSIEPGRVLWINRLVVERGKPKVLGPTCEPQPIP</sequence>
<dbReference type="OrthoDB" id="9801455at2"/>
<evidence type="ECO:0000256" key="3">
    <source>
        <dbReference type="ARBA" id="ARBA00023295"/>
    </source>
</evidence>
<organism evidence="7 8">
    <name type="scientific">Thermobaculum terrenum (strain ATCC BAA-798 / CCMEE 7001 / YNP1)</name>
    <dbReference type="NCBI Taxonomy" id="525904"/>
    <lineage>
        <taxon>Bacteria</taxon>
        <taxon>Bacillati</taxon>
        <taxon>Chloroflexota</taxon>
        <taxon>Chloroflexia</taxon>
        <taxon>Candidatus Thermobaculales</taxon>
        <taxon>Candidatus Thermobaculaceae</taxon>
        <taxon>Thermobaculum</taxon>
    </lineage>
</organism>
<evidence type="ECO:0000313" key="7">
    <source>
        <dbReference type="EMBL" id="ACZ43289.1"/>
    </source>
</evidence>
<gene>
    <name evidence="7" type="ordered locus">Tter_2392</name>
</gene>
<dbReference type="InterPro" id="IPR051795">
    <property type="entry name" value="Glycosyl_Hydrlase_43"/>
</dbReference>
<comment type="similarity">
    <text evidence="1 6">Belongs to the glycosyl hydrolase 43 family.</text>
</comment>
<dbReference type="InterPro" id="IPR023296">
    <property type="entry name" value="Glyco_hydro_beta-prop_sf"/>
</dbReference>
<feature type="active site" description="Proton acceptor" evidence="4">
    <location>
        <position position="19"/>
    </location>
</feature>
<dbReference type="HOGENOM" id="CLU_009397_4_0_0"/>
<dbReference type="PANTHER" id="PTHR42812">
    <property type="entry name" value="BETA-XYLOSIDASE"/>
    <property type="match status" value="1"/>
</dbReference>
<keyword evidence="8" id="KW-1185">Reference proteome</keyword>
<keyword evidence="2 6" id="KW-0378">Hydrolase</keyword>
<evidence type="ECO:0000313" key="8">
    <source>
        <dbReference type="Proteomes" id="UP000000323"/>
    </source>
</evidence>
<dbReference type="STRING" id="525904.Tter_2392"/>
<dbReference type="Proteomes" id="UP000000323">
    <property type="component" value="Chromosome 2"/>
</dbReference>
<evidence type="ECO:0000256" key="5">
    <source>
        <dbReference type="PIRSR" id="PIRSR606710-2"/>
    </source>
</evidence>
<dbReference type="eggNOG" id="COG3507">
    <property type="taxonomic scope" value="Bacteria"/>
</dbReference>
<dbReference type="KEGG" id="ttr:Tter_2392"/>
<dbReference type="EMBL" id="CP001826">
    <property type="protein sequence ID" value="ACZ43289.1"/>
    <property type="molecule type" value="Genomic_DNA"/>
</dbReference>
<reference evidence="8" key="1">
    <citation type="journal article" date="2010" name="Stand. Genomic Sci.">
        <title>Complete genome sequence of 'Thermobaculum terrenum' type strain (YNP1).</title>
        <authorList>
            <person name="Kiss H."/>
            <person name="Cleland D."/>
            <person name="Lapidus A."/>
            <person name="Lucas S."/>
            <person name="Glavina Del Rio T."/>
            <person name="Nolan M."/>
            <person name="Tice H."/>
            <person name="Han C."/>
            <person name="Goodwin L."/>
            <person name="Pitluck S."/>
            <person name="Liolios K."/>
            <person name="Ivanova N."/>
            <person name="Mavromatis K."/>
            <person name="Ovchinnikova G."/>
            <person name="Pati A."/>
            <person name="Chen A."/>
            <person name="Palaniappan K."/>
            <person name="Land M."/>
            <person name="Hauser L."/>
            <person name="Chang Y."/>
            <person name="Jeffries C."/>
            <person name="Lu M."/>
            <person name="Brettin T."/>
            <person name="Detter J."/>
            <person name="Goker M."/>
            <person name="Tindall B."/>
            <person name="Beck B."/>
            <person name="McDermott T."/>
            <person name="Woyke T."/>
            <person name="Bristow J."/>
            <person name="Eisen J."/>
            <person name="Markowitz V."/>
            <person name="Hugenholtz P."/>
            <person name="Kyrpides N."/>
            <person name="Klenk H."/>
            <person name="Cheng J."/>
        </authorList>
    </citation>
    <scope>NUCLEOTIDE SEQUENCE [LARGE SCALE GENOMIC DNA]</scope>
    <source>
        <strain evidence="8">ATCC BAA-798 / YNP1</strain>
    </source>
</reference>